<feature type="transmembrane region" description="Helical" evidence="2">
    <location>
        <begin position="185"/>
        <end position="211"/>
    </location>
</feature>
<gene>
    <name evidence="5" type="ORF">IFM89_029209</name>
</gene>
<dbReference type="PANTHER" id="PTHR47186">
    <property type="entry name" value="LEUCINE-RICH REPEAT-CONTAINING PROTEIN 57"/>
    <property type="match status" value="1"/>
</dbReference>
<dbReference type="SUPFAM" id="SSF52058">
    <property type="entry name" value="L domain-like"/>
    <property type="match status" value="1"/>
</dbReference>
<keyword evidence="2" id="KW-1133">Transmembrane helix</keyword>
<dbReference type="PANTHER" id="PTHR47186:SF3">
    <property type="entry name" value="OS09G0267800 PROTEIN"/>
    <property type="match status" value="1"/>
</dbReference>
<sequence>MNECSILEYSKTRNVPSGTRHLSAKVNRSQSSSILQSLLVSLPFLRTLILFYQRTQWNDDLCFISLRAINLNSLKIKTLPDTIGILLHLRYLNLSFTQVTSLPESICNLRNLQTLKLAWCTQLQTLPKNKRNTSLRHLDIRECNKLSQMVIGIGISRAFMAIFNLPGQDLHLGPDVGKANIADNVGFQVFCFLNATSLFISLVVVVVRITLVARDTSAREQLLQE</sequence>
<accession>A0A835IRC7</accession>
<keyword evidence="1" id="KW-0677">Repeat</keyword>
<evidence type="ECO:0000259" key="3">
    <source>
        <dbReference type="Pfam" id="PF13962"/>
    </source>
</evidence>
<dbReference type="Proteomes" id="UP000631114">
    <property type="component" value="Unassembled WGS sequence"/>
</dbReference>
<dbReference type="InterPro" id="IPR032675">
    <property type="entry name" value="LRR_dom_sf"/>
</dbReference>
<comment type="caution">
    <text evidence="5">The sequence shown here is derived from an EMBL/GenBank/DDBJ whole genome shotgun (WGS) entry which is preliminary data.</text>
</comment>
<feature type="domain" description="Disease resistance R13L4/SHOC-2-like LRR" evidence="4">
    <location>
        <begin position="46"/>
        <end position="146"/>
    </location>
</feature>
<dbReference type="Gene3D" id="3.80.10.10">
    <property type="entry name" value="Ribonuclease Inhibitor"/>
    <property type="match status" value="1"/>
</dbReference>
<evidence type="ECO:0000313" key="5">
    <source>
        <dbReference type="EMBL" id="KAF9621989.1"/>
    </source>
</evidence>
<keyword evidence="2" id="KW-0472">Membrane</keyword>
<dbReference type="EMBL" id="JADFTS010000002">
    <property type="protein sequence ID" value="KAF9621989.1"/>
    <property type="molecule type" value="Genomic_DNA"/>
</dbReference>
<dbReference type="InterPro" id="IPR026961">
    <property type="entry name" value="PGG_dom"/>
</dbReference>
<name>A0A835IRC7_9MAGN</name>
<keyword evidence="6" id="KW-1185">Reference proteome</keyword>
<dbReference type="OrthoDB" id="1164832at2759"/>
<dbReference type="InterPro" id="IPR055414">
    <property type="entry name" value="LRR_R13L4/SHOC2-like"/>
</dbReference>
<protein>
    <submittedName>
        <fullName evidence="5">Uncharacterized protein</fullName>
    </submittedName>
</protein>
<evidence type="ECO:0000256" key="2">
    <source>
        <dbReference type="SAM" id="Phobius"/>
    </source>
</evidence>
<dbReference type="Pfam" id="PF23598">
    <property type="entry name" value="LRR_14"/>
    <property type="match status" value="1"/>
</dbReference>
<dbReference type="AlphaFoldDB" id="A0A835IRC7"/>
<reference evidence="5 6" key="1">
    <citation type="submission" date="2020-10" db="EMBL/GenBank/DDBJ databases">
        <title>The Coptis chinensis genome and diversification of protoberbering-type alkaloids.</title>
        <authorList>
            <person name="Wang B."/>
            <person name="Shu S."/>
            <person name="Song C."/>
            <person name="Liu Y."/>
        </authorList>
    </citation>
    <scope>NUCLEOTIDE SEQUENCE [LARGE SCALE GENOMIC DNA]</scope>
    <source>
        <strain evidence="5">HL-2020</strain>
        <tissue evidence="5">Leaf</tissue>
    </source>
</reference>
<organism evidence="5 6">
    <name type="scientific">Coptis chinensis</name>
    <dbReference type="NCBI Taxonomy" id="261450"/>
    <lineage>
        <taxon>Eukaryota</taxon>
        <taxon>Viridiplantae</taxon>
        <taxon>Streptophyta</taxon>
        <taxon>Embryophyta</taxon>
        <taxon>Tracheophyta</taxon>
        <taxon>Spermatophyta</taxon>
        <taxon>Magnoliopsida</taxon>
        <taxon>Ranunculales</taxon>
        <taxon>Ranunculaceae</taxon>
        <taxon>Coptidoideae</taxon>
        <taxon>Coptis</taxon>
    </lineage>
</organism>
<proteinExistence type="predicted"/>
<evidence type="ECO:0000259" key="4">
    <source>
        <dbReference type="Pfam" id="PF23598"/>
    </source>
</evidence>
<evidence type="ECO:0000313" key="6">
    <source>
        <dbReference type="Proteomes" id="UP000631114"/>
    </source>
</evidence>
<evidence type="ECO:0000256" key="1">
    <source>
        <dbReference type="ARBA" id="ARBA00022737"/>
    </source>
</evidence>
<dbReference type="Pfam" id="PF13962">
    <property type="entry name" value="PGG"/>
    <property type="match status" value="1"/>
</dbReference>
<keyword evidence="2" id="KW-0812">Transmembrane</keyword>
<feature type="transmembrane region" description="Helical" evidence="2">
    <location>
        <begin position="146"/>
        <end position="165"/>
    </location>
</feature>
<feature type="domain" description="PGG" evidence="3">
    <location>
        <begin position="158"/>
        <end position="216"/>
    </location>
</feature>